<keyword evidence="3 6" id="KW-0479">Metal-binding</keyword>
<dbReference type="EMBL" id="CP001899">
    <property type="protein sequence ID" value="ADC65078.1"/>
    <property type="molecule type" value="Genomic_DNA"/>
</dbReference>
<dbReference type="PANTHER" id="PTHR30352">
    <property type="entry name" value="PYRUVATE FORMATE-LYASE-ACTIVATING ENZYME"/>
    <property type="match status" value="1"/>
</dbReference>
<comment type="cofactor">
    <cofactor evidence="6">
        <name>[4Fe-4S] cluster</name>
        <dbReference type="ChEBI" id="CHEBI:49883"/>
    </cofactor>
    <text evidence="6">Binds 1 [4Fe-4S] cluster. The cluster is coordinated with 3 cysteines and an exchangeable S-adenosyl-L-methionine.</text>
</comment>
<keyword evidence="4 6" id="KW-0408">Iron</keyword>
<protein>
    <submittedName>
        <fullName evidence="8">Radical SAM domain protein</fullName>
    </submittedName>
</protein>
<evidence type="ECO:0000256" key="5">
    <source>
        <dbReference type="ARBA" id="ARBA00023014"/>
    </source>
</evidence>
<feature type="binding site" evidence="6">
    <location>
        <position position="60"/>
    </location>
    <ligand>
        <name>[4Fe-4S] cluster</name>
        <dbReference type="ChEBI" id="CHEBI:49883"/>
        <note>4Fe-4S-S-AdoMet</note>
    </ligand>
</feature>
<gene>
    <name evidence="8" type="ordered locus">Ferp_0912</name>
</gene>
<evidence type="ECO:0000256" key="1">
    <source>
        <dbReference type="ARBA" id="ARBA00022485"/>
    </source>
</evidence>
<dbReference type="HOGENOM" id="CLU_755678_0_0_2"/>
<evidence type="ECO:0000313" key="8">
    <source>
        <dbReference type="EMBL" id="ADC65078.1"/>
    </source>
</evidence>
<feature type="binding site" evidence="6">
    <location>
        <position position="67"/>
    </location>
    <ligand>
        <name>[4Fe-4S] cluster</name>
        <dbReference type="ChEBI" id="CHEBI:49883"/>
        <note>4Fe-4S-S-AdoMet</note>
    </ligand>
</feature>
<keyword evidence="5 6" id="KW-0411">Iron-sulfur</keyword>
<dbReference type="SUPFAM" id="SSF102114">
    <property type="entry name" value="Radical SAM enzymes"/>
    <property type="match status" value="1"/>
</dbReference>
<keyword evidence="1" id="KW-0004">4Fe-4S</keyword>
<dbReference type="PIRSF" id="PIRSF004869">
    <property type="entry name" value="PflX_prd"/>
    <property type="match status" value="1"/>
</dbReference>
<dbReference type="GO" id="GO:0003824">
    <property type="term" value="F:catalytic activity"/>
    <property type="evidence" value="ECO:0007669"/>
    <property type="project" value="InterPro"/>
</dbReference>
<feature type="domain" description="Radical SAM core" evidence="7">
    <location>
        <begin position="45"/>
        <end position="314"/>
    </location>
</feature>
<evidence type="ECO:0000256" key="6">
    <source>
        <dbReference type="PIRSR" id="PIRSR004869-50"/>
    </source>
</evidence>
<dbReference type="InterPro" id="IPR007197">
    <property type="entry name" value="rSAM"/>
</dbReference>
<evidence type="ECO:0000313" key="9">
    <source>
        <dbReference type="Proteomes" id="UP000002613"/>
    </source>
</evidence>
<dbReference type="Pfam" id="PF04055">
    <property type="entry name" value="Radical_SAM"/>
    <property type="match status" value="1"/>
</dbReference>
<evidence type="ECO:0000259" key="7">
    <source>
        <dbReference type="PROSITE" id="PS51918"/>
    </source>
</evidence>
<dbReference type="SFLD" id="SFLDS00029">
    <property type="entry name" value="Radical_SAM"/>
    <property type="match status" value="1"/>
</dbReference>
<dbReference type="InterPro" id="IPR016431">
    <property type="entry name" value="Pyrv-formate_lyase-activ_prd"/>
</dbReference>
<dbReference type="PaxDb" id="589924-Ferp_0912"/>
<dbReference type="OrthoDB" id="358398at2157"/>
<accession>D3RX65</accession>
<dbReference type="KEGG" id="fpl:Ferp_0912"/>
<dbReference type="RefSeq" id="WP_012965421.1">
    <property type="nucleotide sequence ID" value="NC_013849.1"/>
</dbReference>
<dbReference type="InterPro" id="IPR058240">
    <property type="entry name" value="rSAM_sf"/>
</dbReference>
<keyword evidence="9" id="KW-1185">Reference proteome</keyword>
<reference evidence="9" key="1">
    <citation type="submission" date="2010-02" db="EMBL/GenBank/DDBJ databases">
        <title>Complete sequence of Ferroglobus placidus DSM 10642.</title>
        <authorList>
            <consortium name="US DOE Joint Genome Institute"/>
            <person name="Lucas S."/>
            <person name="Copeland A."/>
            <person name="Lapidus A."/>
            <person name="Cheng J.-F."/>
            <person name="Bruce D."/>
            <person name="Goodwin L."/>
            <person name="Pitluck S."/>
            <person name="Saunders E."/>
            <person name="Brettin T."/>
            <person name="Detter J.C."/>
            <person name="Han C."/>
            <person name="Tapia R."/>
            <person name="Larimer F."/>
            <person name="Land M."/>
            <person name="Hauser L."/>
            <person name="Kyrpides N."/>
            <person name="Ivanova N."/>
            <person name="Holmes D."/>
            <person name="Lovley D."/>
            <person name="Kyrpides N."/>
            <person name="Anderson I.J."/>
            <person name="Woyke T."/>
        </authorList>
    </citation>
    <scope>NUCLEOTIDE SEQUENCE [LARGE SCALE GENOMIC DNA]</scope>
    <source>
        <strain evidence="9">DSM 10642 / AEDII12DO</strain>
    </source>
</reference>
<keyword evidence="2 6" id="KW-0949">S-adenosyl-L-methionine</keyword>
<evidence type="ECO:0000256" key="3">
    <source>
        <dbReference type="ARBA" id="ARBA00022723"/>
    </source>
</evidence>
<dbReference type="AlphaFoldDB" id="D3RX65"/>
<organism evidence="8 9">
    <name type="scientific">Ferroglobus placidus (strain DSM 10642 / AEDII12DO)</name>
    <dbReference type="NCBI Taxonomy" id="589924"/>
    <lineage>
        <taxon>Archaea</taxon>
        <taxon>Methanobacteriati</taxon>
        <taxon>Methanobacteriota</taxon>
        <taxon>Archaeoglobi</taxon>
        <taxon>Archaeoglobales</taxon>
        <taxon>Archaeoglobaceae</taxon>
        <taxon>Ferroglobus</taxon>
    </lineage>
</organism>
<dbReference type="STRING" id="589924.Ferp_0912"/>
<dbReference type="PROSITE" id="PS51918">
    <property type="entry name" value="RADICAL_SAM"/>
    <property type="match status" value="1"/>
</dbReference>
<dbReference type="eggNOG" id="arCOG00946">
    <property type="taxonomic scope" value="Archaea"/>
</dbReference>
<dbReference type="GO" id="GO:0046872">
    <property type="term" value="F:metal ion binding"/>
    <property type="evidence" value="ECO:0007669"/>
    <property type="project" value="UniProtKB-KW"/>
</dbReference>
<dbReference type="InterPro" id="IPR034457">
    <property type="entry name" value="Organic_radical-activating"/>
</dbReference>
<evidence type="ECO:0000256" key="2">
    <source>
        <dbReference type="ARBA" id="ARBA00022691"/>
    </source>
</evidence>
<name>D3RX65_FERPA</name>
<proteinExistence type="predicted"/>
<dbReference type="PANTHER" id="PTHR30352:SF22">
    <property type="entry name" value="PYRUVATE FORMATE-LYASE ACTIVATING ENZYME HOMOLOG"/>
    <property type="match status" value="1"/>
</dbReference>
<sequence length="339" mass="38444">MECNLVKQGFQPGSCEVKVGNKIRRACEATLKKNKSYQRLIKSVQLSRPEDYLSIYQSGCNHSCKKCHSWYFTQIADGRWMSTDEIARICEEYERIVTVNEPRKRATMFHATDLCKHCGSCILTGKRSDLCPKKLSKDQILVSPQGFGPARNIVAFTGGDIVCRAEFYSEAAEKIKEVAKLWVLIETNGYGLTPKNLDLLKDNVDSFWLDIKAYDERVYKALCGTTNKWILKVPEWIVERGFVLEVCTLYIPNWVEADQIGKIAKIIAEIDPEIPFTILAYFPEYKLHERTPTLSEMISAYSSAVEAGLKNVKLGNIGVFARSDTDFKLLLEVLGEDVI</sequence>
<evidence type="ECO:0000256" key="4">
    <source>
        <dbReference type="ARBA" id="ARBA00023004"/>
    </source>
</evidence>
<dbReference type="InterPro" id="IPR013785">
    <property type="entry name" value="Aldolase_TIM"/>
</dbReference>
<reference evidence="8 9" key="2">
    <citation type="journal article" date="2011" name="Stand. Genomic Sci.">
        <title>Complete genome sequence of Ferroglobus placidus AEDII12DO.</title>
        <authorList>
            <person name="Anderson I."/>
            <person name="Risso C."/>
            <person name="Holmes D."/>
            <person name="Lucas S."/>
            <person name="Copeland A."/>
            <person name="Lapidus A."/>
            <person name="Cheng J.F."/>
            <person name="Bruce D."/>
            <person name="Goodwin L."/>
            <person name="Pitluck S."/>
            <person name="Saunders E."/>
            <person name="Brettin T."/>
            <person name="Detter J.C."/>
            <person name="Han C."/>
            <person name="Tapia R."/>
            <person name="Larimer F."/>
            <person name="Land M."/>
            <person name="Hauser L."/>
            <person name="Woyke T."/>
            <person name="Lovley D."/>
            <person name="Kyrpides N."/>
            <person name="Ivanova N."/>
        </authorList>
    </citation>
    <scope>NUCLEOTIDE SEQUENCE [LARGE SCALE GENOMIC DNA]</scope>
    <source>
        <strain evidence="9">DSM 10642 / AEDII12DO</strain>
    </source>
</reference>
<dbReference type="Gene3D" id="3.20.20.70">
    <property type="entry name" value="Aldolase class I"/>
    <property type="match status" value="1"/>
</dbReference>
<dbReference type="CDD" id="cd01335">
    <property type="entry name" value="Radical_SAM"/>
    <property type="match status" value="1"/>
</dbReference>
<dbReference type="Proteomes" id="UP000002613">
    <property type="component" value="Chromosome"/>
</dbReference>
<dbReference type="GO" id="GO:0051539">
    <property type="term" value="F:4 iron, 4 sulfur cluster binding"/>
    <property type="evidence" value="ECO:0007669"/>
    <property type="project" value="UniProtKB-KW"/>
</dbReference>
<dbReference type="GeneID" id="8778420"/>
<feature type="binding site" evidence="6">
    <location>
        <position position="64"/>
    </location>
    <ligand>
        <name>[4Fe-4S] cluster</name>
        <dbReference type="ChEBI" id="CHEBI:49883"/>
        <note>4Fe-4S-S-AdoMet</note>
    </ligand>
</feature>